<evidence type="ECO:0000313" key="1">
    <source>
        <dbReference type="EMBL" id="KAE8153625.1"/>
    </source>
</evidence>
<dbReference type="EMBL" id="ML742037">
    <property type="protein sequence ID" value="KAE8153625.1"/>
    <property type="molecule type" value="Genomic_DNA"/>
</dbReference>
<dbReference type="AlphaFoldDB" id="A0A5N6U4R2"/>
<proteinExistence type="predicted"/>
<reference evidence="1 2" key="1">
    <citation type="submission" date="2019-04" db="EMBL/GenBank/DDBJ databases">
        <title>Friends and foes A comparative genomics study of 23 Aspergillus species from section Flavi.</title>
        <authorList>
            <consortium name="DOE Joint Genome Institute"/>
            <person name="Kjaerbolling I."/>
            <person name="Vesth T."/>
            <person name="Frisvad J.C."/>
            <person name="Nybo J.L."/>
            <person name="Theobald S."/>
            <person name="Kildgaard S."/>
            <person name="Isbrandt T."/>
            <person name="Kuo A."/>
            <person name="Sato A."/>
            <person name="Lyhne E.K."/>
            <person name="Kogle M.E."/>
            <person name="Wiebenga A."/>
            <person name="Kun R.S."/>
            <person name="Lubbers R.J."/>
            <person name="Makela M.R."/>
            <person name="Barry K."/>
            <person name="Chovatia M."/>
            <person name="Clum A."/>
            <person name="Daum C."/>
            <person name="Haridas S."/>
            <person name="He G."/>
            <person name="LaButti K."/>
            <person name="Lipzen A."/>
            <person name="Mondo S."/>
            <person name="Riley R."/>
            <person name="Salamov A."/>
            <person name="Simmons B.A."/>
            <person name="Magnuson J.K."/>
            <person name="Henrissat B."/>
            <person name="Mortensen U.H."/>
            <person name="Larsen T.O."/>
            <person name="Devries R.P."/>
            <person name="Grigoriev I.V."/>
            <person name="Machida M."/>
            <person name="Baker S.E."/>
            <person name="Andersen M.R."/>
        </authorList>
    </citation>
    <scope>NUCLEOTIDE SEQUENCE [LARGE SCALE GENOMIC DNA]</scope>
    <source>
        <strain evidence="1 2">IBT 18842</strain>
    </source>
</reference>
<organism evidence="1 2">
    <name type="scientific">Aspergillus avenaceus</name>
    <dbReference type="NCBI Taxonomy" id="36643"/>
    <lineage>
        <taxon>Eukaryota</taxon>
        <taxon>Fungi</taxon>
        <taxon>Dikarya</taxon>
        <taxon>Ascomycota</taxon>
        <taxon>Pezizomycotina</taxon>
        <taxon>Eurotiomycetes</taxon>
        <taxon>Eurotiomycetidae</taxon>
        <taxon>Eurotiales</taxon>
        <taxon>Aspergillaceae</taxon>
        <taxon>Aspergillus</taxon>
        <taxon>Aspergillus subgen. Circumdati</taxon>
    </lineage>
</organism>
<gene>
    <name evidence="1" type="ORF">BDV25DRAFT_149169</name>
</gene>
<accession>A0A5N6U4R2</accession>
<keyword evidence="2" id="KW-1185">Reference proteome</keyword>
<dbReference type="Proteomes" id="UP000325780">
    <property type="component" value="Unassembled WGS sequence"/>
</dbReference>
<name>A0A5N6U4R2_ASPAV</name>
<sequence>MLHACLKGVISVLNRCFHTKVRPNTVRLFEGRNVRPKEALPYERPSECRAQHCM</sequence>
<protein>
    <submittedName>
        <fullName evidence="1">Uncharacterized protein</fullName>
    </submittedName>
</protein>
<evidence type="ECO:0000313" key="2">
    <source>
        <dbReference type="Proteomes" id="UP000325780"/>
    </source>
</evidence>